<organism evidence="1 2">
    <name type="scientific">Ciona savignyi</name>
    <name type="common">Pacific transparent sea squirt</name>
    <dbReference type="NCBI Taxonomy" id="51511"/>
    <lineage>
        <taxon>Eukaryota</taxon>
        <taxon>Metazoa</taxon>
        <taxon>Chordata</taxon>
        <taxon>Tunicata</taxon>
        <taxon>Ascidiacea</taxon>
        <taxon>Phlebobranchia</taxon>
        <taxon>Cionidae</taxon>
        <taxon>Ciona</taxon>
    </lineage>
</organism>
<keyword evidence="2" id="KW-1185">Reference proteome</keyword>
<sequence>MKSNLCLQPIGPANDQRLGVGTCVSGEQQVFMCGNPDSPNLRFSLFPGFPTPMRMYLEFDQTTYLPSYVAMVTVPANHMHLNREYFETIIVAANANMDSPQTTDKPVCSYSCGGLVTDEISS</sequence>
<accession>H2YV02</accession>
<reference evidence="1" key="3">
    <citation type="submission" date="2025-09" db="UniProtKB">
        <authorList>
            <consortium name="Ensembl"/>
        </authorList>
    </citation>
    <scope>IDENTIFICATION</scope>
</reference>
<dbReference type="HOGENOM" id="CLU_2031790_0_0_1"/>
<evidence type="ECO:0000313" key="1">
    <source>
        <dbReference type="Ensembl" id="ENSCSAVP00000009162.1"/>
    </source>
</evidence>
<proteinExistence type="predicted"/>
<protein>
    <submittedName>
        <fullName evidence="1">Uncharacterized protein</fullName>
    </submittedName>
</protein>
<dbReference type="Ensembl" id="ENSCSAVT00000009279.1">
    <property type="protein sequence ID" value="ENSCSAVP00000009162.1"/>
    <property type="gene ID" value="ENSCSAVG00000005398.1"/>
</dbReference>
<reference evidence="2" key="1">
    <citation type="submission" date="2003-08" db="EMBL/GenBank/DDBJ databases">
        <authorList>
            <person name="Birren B."/>
            <person name="Nusbaum C."/>
            <person name="Abebe A."/>
            <person name="Abouelleil A."/>
            <person name="Adekoya E."/>
            <person name="Ait-zahra M."/>
            <person name="Allen N."/>
            <person name="Allen T."/>
            <person name="An P."/>
            <person name="Anderson M."/>
            <person name="Anderson S."/>
            <person name="Arachchi H."/>
            <person name="Armbruster J."/>
            <person name="Bachantsang P."/>
            <person name="Baldwin J."/>
            <person name="Barry A."/>
            <person name="Bayul T."/>
            <person name="Blitshsteyn B."/>
            <person name="Bloom T."/>
            <person name="Blye J."/>
            <person name="Boguslavskiy L."/>
            <person name="Borowsky M."/>
            <person name="Boukhgalter B."/>
            <person name="Brunache A."/>
            <person name="Butler J."/>
            <person name="Calixte N."/>
            <person name="Calvo S."/>
            <person name="Camarata J."/>
            <person name="Campo K."/>
            <person name="Chang J."/>
            <person name="Cheshatsang Y."/>
            <person name="Citroen M."/>
            <person name="Collymore A."/>
            <person name="Considine T."/>
            <person name="Cook A."/>
            <person name="Cooke P."/>
            <person name="Corum B."/>
            <person name="Cuomo C."/>
            <person name="David R."/>
            <person name="Dawoe T."/>
            <person name="Degray S."/>
            <person name="Dodge S."/>
            <person name="Dooley K."/>
            <person name="Dorje P."/>
            <person name="Dorjee K."/>
            <person name="Dorris L."/>
            <person name="Duffey N."/>
            <person name="Dupes A."/>
            <person name="Elkins T."/>
            <person name="Engels R."/>
            <person name="Erickson J."/>
            <person name="Farina A."/>
            <person name="Faro S."/>
            <person name="Ferreira P."/>
            <person name="Fischer H."/>
            <person name="Fitzgerald M."/>
            <person name="Foley K."/>
            <person name="Gage D."/>
            <person name="Galagan J."/>
            <person name="Gearin G."/>
            <person name="Gnerre S."/>
            <person name="Gnirke A."/>
            <person name="Goyette A."/>
            <person name="Graham J."/>
            <person name="Grandbois E."/>
            <person name="Gyaltsen K."/>
            <person name="Hafez N."/>
            <person name="Hagopian D."/>
            <person name="Hagos B."/>
            <person name="Hall J."/>
            <person name="Hatcher B."/>
            <person name="Heller A."/>
            <person name="Higgins H."/>
            <person name="Honan T."/>
            <person name="Horn A."/>
            <person name="Houde N."/>
            <person name="Hughes L."/>
            <person name="Hulme W."/>
            <person name="Husby E."/>
            <person name="Iliev I."/>
            <person name="Jaffe D."/>
            <person name="Jones C."/>
            <person name="Kamal M."/>
            <person name="Kamat A."/>
            <person name="Kamvysselis M."/>
            <person name="Karlsson E."/>
            <person name="Kells C."/>
            <person name="Kieu A."/>
            <person name="Kisner P."/>
            <person name="Kodira C."/>
            <person name="Kulbokas E."/>
            <person name="Labutti K."/>
            <person name="Lama D."/>
            <person name="Landers T."/>
            <person name="Leger J."/>
            <person name="Levine S."/>
            <person name="Lewis D."/>
            <person name="Lewis T."/>
            <person name="Lindblad-toh K."/>
            <person name="Liu X."/>
            <person name="Lokyitsang T."/>
            <person name="Lokyitsang Y."/>
            <person name="Lucien O."/>
            <person name="Lui A."/>
            <person name="Ma L.J."/>
            <person name="Mabbitt R."/>
            <person name="Macdonald J."/>
            <person name="Maclean C."/>
            <person name="Major J."/>
            <person name="Manning J."/>
            <person name="Marabella R."/>
            <person name="Maru K."/>
            <person name="Matthews C."/>
            <person name="Mauceli E."/>
            <person name="Mccarthy M."/>
            <person name="Mcdonough S."/>
            <person name="Mcghee T."/>
            <person name="Meldrim J."/>
            <person name="Meneus L."/>
            <person name="Mesirov J."/>
            <person name="Mihalev A."/>
            <person name="Mihova T."/>
            <person name="Mikkelsen T."/>
            <person name="Mlenga V."/>
            <person name="Moru K."/>
            <person name="Mozes J."/>
            <person name="Mulrain L."/>
            <person name="Munson G."/>
            <person name="Naylor J."/>
            <person name="Newes C."/>
            <person name="Nguyen C."/>
            <person name="Nguyen N."/>
            <person name="Nguyen T."/>
            <person name="Nicol R."/>
            <person name="Nielsen C."/>
            <person name="Nizzari M."/>
            <person name="Norbu C."/>
            <person name="Norbu N."/>
            <person name="O'donnell P."/>
            <person name="Okoawo O."/>
            <person name="O'leary S."/>
            <person name="Omotosho B."/>
            <person name="O'neill K."/>
            <person name="Osman S."/>
            <person name="Parker S."/>
            <person name="Perrin D."/>
            <person name="Phunkhang P."/>
            <person name="Piqani B."/>
            <person name="Purcell S."/>
            <person name="Rachupka T."/>
            <person name="Ramasamy U."/>
            <person name="Rameau R."/>
            <person name="Ray V."/>
            <person name="Raymond C."/>
            <person name="Retta R."/>
            <person name="Richardson S."/>
            <person name="Rise C."/>
            <person name="Rodriguez J."/>
            <person name="Rogers J."/>
            <person name="Rogov P."/>
            <person name="Rutman M."/>
            <person name="Schupbach R."/>
            <person name="Seaman C."/>
            <person name="Settipalli S."/>
            <person name="Sharpe T."/>
            <person name="Sheridan J."/>
            <person name="Sherpa N."/>
            <person name="Shi J."/>
            <person name="Smirnov S."/>
            <person name="Smith C."/>
            <person name="Sougnez C."/>
            <person name="Spencer B."/>
            <person name="Stalker J."/>
            <person name="Stange-thomann N."/>
            <person name="Stavropoulos S."/>
            <person name="Stetson K."/>
            <person name="Stone C."/>
            <person name="Stone S."/>
            <person name="Stubbs M."/>
            <person name="Talamas J."/>
            <person name="Tchuinga P."/>
            <person name="Tenzing P."/>
            <person name="Tesfaye S."/>
            <person name="Theodore J."/>
            <person name="Thoulutsang Y."/>
            <person name="Topham K."/>
            <person name="Towey S."/>
            <person name="Tsamla T."/>
            <person name="Tsomo N."/>
            <person name="Vallee D."/>
            <person name="Vassiliev H."/>
            <person name="Venkataraman V."/>
            <person name="Vinson J."/>
            <person name="Vo A."/>
            <person name="Wade C."/>
            <person name="Wang S."/>
            <person name="Wangchuk T."/>
            <person name="Wangdi T."/>
            <person name="Whittaker C."/>
            <person name="Wilkinson J."/>
            <person name="Wu Y."/>
            <person name="Wyman D."/>
            <person name="Yadav S."/>
            <person name="Yang S."/>
            <person name="Yang X."/>
            <person name="Yeager S."/>
            <person name="Yee E."/>
            <person name="Young G."/>
            <person name="Zainoun J."/>
            <person name="Zembeck L."/>
            <person name="Zimmer A."/>
            <person name="Zody M."/>
            <person name="Lander E."/>
        </authorList>
    </citation>
    <scope>NUCLEOTIDE SEQUENCE [LARGE SCALE GENOMIC DNA]</scope>
</reference>
<dbReference type="AlphaFoldDB" id="H2YV02"/>
<name>H2YV02_CIOSA</name>
<dbReference type="Proteomes" id="UP000007875">
    <property type="component" value="Unassembled WGS sequence"/>
</dbReference>
<reference evidence="1" key="2">
    <citation type="submission" date="2025-08" db="UniProtKB">
        <authorList>
            <consortium name="Ensembl"/>
        </authorList>
    </citation>
    <scope>IDENTIFICATION</scope>
</reference>
<dbReference type="InParanoid" id="H2YV02"/>
<evidence type="ECO:0000313" key="2">
    <source>
        <dbReference type="Proteomes" id="UP000007875"/>
    </source>
</evidence>